<evidence type="ECO:0000256" key="4">
    <source>
        <dbReference type="ARBA" id="ARBA00022764"/>
    </source>
</evidence>
<evidence type="ECO:0000256" key="1">
    <source>
        <dbReference type="ARBA" id="ARBA00004418"/>
    </source>
</evidence>
<dbReference type="PANTHER" id="PTHR30251">
    <property type="entry name" value="PILUS ASSEMBLY CHAPERONE"/>
    <property type="match status" value="1"/>
</dbReference>
<comment type="similarity">
    <text evidence="2">Belongs to the periplasmic pilus chaperone family.</text>
</comment>
<dbReference type="InterPro" id="IPR001829">
    <property type="entry name" value="Pili_assmbl_chaperone_bac"/>
</dbReference>
<evidence type="ECO:0000259" key="8">
    <source>
        <dbReference type="Pfam" id="PF02753"/>
    </source>
</evidence>
<dbReference type="InterPro" id="IPR036316">
    <property type="entry name" value="Pili_assmbl_chap_C_dom_sf"/>
</dbReference>
<dbReference type="InterPro" id="IPR016147">
    <property type="entry name" value="Pili_assmbl_chaperone_N"/>
</dbReference>
<evidence type="ECO:0000313" key="9">
    <source>
        <dbReference type="EMBL" id="TCB94208.1"/>
    </source>
</evidence>
<organism evidence="9 10">
    <name type="scientific">Enterobacter wuhouensis</name>
    <dbReference type="NCBI Taxonomy" id="2529381"/>
    <lineage>
        <taxon>Bacteria</taxon>
        <taxon>Pseudomonadati</taxon>
        <taxon>Pseudomonadota</taxon>
        <taxon>Gammaproteobacteria</taxon>
        <taxon>Enterobacterales</taxon>
        <taxon>Enterobacteriaceae</taxon>
        <taxon>Enterobacter</taxon>
    </lineage>
</organism>
<dbReference type="SUPFAM" id="SSF49354">
    <property type="entry name" value="PapD-like"/>
    <property type="match status" value="1"/>
</dbReference>
<dbReference type="Gene3D" id="2.60.40.10">
    <property type="entry name" value="Immunoglobulins"/>
    <property type="match status" value="2"/>
</dbReference>
<dbReference type="EMBL" id="SJOO01000002">
    <property type="protein sequence ID" value="TCB94208.1"/>
    <property type="molecule type" value="Genomic_DNA"/>
</dbReference>
<dbReference type="InterPro" id="IPR050643">
    <property type="entry name" value="Periplasmic_pilus_chap"/>
</dbReference>
<protein>
    <submittedName>
        <fullName evidence="9">Fimbrial chaperone protein</fullName>
    </submittedName>
</protein>
<dbReference type="SUPFAM" id="SSF49584">
    <property type="entry name" value="Periplasmic chaperone C-domain"/>
    <property type="match status" value="1"/>
</dbReference>
<evidence type="ECO:0000313" key="10">
    <source>
        <dbReference type="Proteomes" id="UP000291424"/>
    </source>
</evidence>
<evidence type="ECO:0000256" key="2">
    <source>
        <dbReference type="ARBA" id="ARBA00007399"/>
    </source>
</evidence>
<evidence type="ECO:0000256" key="5">
    <source>
        <dbReference type="ARBA" id="ARBA00023186"/>
    </source>
</evidence>
<feature type="domain" description="Pili assembly chaperone C-terminal" evidence="8">
    <location>
        <begin position="170"/>
        <end position="225"/>
    </location>
</feature>
<feature type="chain" id="PRO_5020678086" evidence="6">
    <location>
        <begin position="28"/>
        <end position="233"/>
    </location>
</feature>
<accession>A0A4R0GFS5</accession>
<dbReference type="InterPro" id="IPR013783">
    <property type="entry name" value="Ig-like_fold"/>
</dbReference>
<dbReference type="PANTHER" id="PTHR30251:SF0">
    <property type="entry name" value="FIMBRIAL CHAPERONE PROTEIN ELFD-RELATED"/>
    <property type="match status" value="1"/>
</dbReference>
<dbReference type="Proteomes" id="UP000291424">
    <property type="component" value="Unassembled WGS sequence"/>
</dbReference>
<dbReference type="InterPro" id="IPR008962">
    <property type="entry name" value="PapD-like_sf"/>
</dbReference>
<dbReference type="Pfam" id="PF00345">
    <property type="entry name" value="PapD_N"/>
    <property type="match status" value="1"/>
</dbReference>
<keyword evidence="5" id="KW-0143">Chaperone</keyword>
<comment type="caution">
    <text evidence="9">The sequence shown here is derived from an EMBL/GenBank/DDBJ whole genome shotgun (WGS) entry which is preliminary data.</text>
</comment>
<keyword evidence="4" id="KW-0574">Periplasm</keyword>
<evidence type="ECO:0000256" key="3">
    <source>
        <dbReference type="ARBA" id="ARBA00022729"/>
    </source>
</evidence>
<keyword evidence="3 6" id="KW-0732">Signal</keyword>
<dbReference type="RefSeq" id="WP_131633373.1">
    <property type="nucleotide sequence ID" value="NZ_SJOO01000002.1"/>
</dbReference>
<proteinExistence type="inferred from homology"/>
<gene>
    <name evidence="9" type="ORF">E0L20_07325</name>
</gene>
<reference evidence="9 10" key="1">
    <citation type="submission" date="2019-02" db="EMBL/GenBank/DDBJ databases">
        <title>The draft genome of Enterobacter spp. strains.</title>
        <authorList>
            <person name="Wang C."/>
            <person name="Feng Y."/>
            <person name="Zong Z."/>
        </authorList>
    </citation>
    <scope>NUCLEOTIDE SEQUENCE [LARGE SCALE GENOMIC DNA]</scope>
    <source>
        <strain evidence="9 10">WCHEW120002</strain>
    </source>
</reference>
<feature type="domain" description="Pili assembly chaperone N-terminal" evidence="7">
    <location>
        <begin position="29"/>
        <end position="148"/>
    </location>
</feature>
<dbReference type="GO" id="GO:0071555">
    <property type="term" value="P:cell wall organization"/>
    <property type="evidence" value="ECO:0007669"/>
    <property type="project" value="InterPro"/>
</dbReference>
<dbReference type="GO" id="GO:0030288">
    <property type="term" value="C:outer membrane-bounded periplasmic space"/>
    <property type="evidence" value="ECO:0007669"/>
    <property type="project" value="InterPro"/>
</dbReference>
<evidence type="ECO:0000259" key="7">
    <source>
        <dbReference type="Pfam" id="PF00345"/>
    </source>
</evidence>
<dbReference type="InterPro" id="IPR016148">
    <property type="entry name" value="Pili_assmbl_chaperone_C"/>
</dbReference>
<sequence length="233" mass="25488">MPGFLSRQFVYAALASSVMITPFLAFAGGITLDGTRIVYPAGQKQVAVSVRNTSPKSSFMVQSWTEQSDGRKTADFIVTPPLYVSGPGNENTLRLMYVGVPVKADRETLYYFNTKAIPAMDKKDGENKNLLMLAAITRIKLFVRPEGLTPSVDKAPSALSFRRDGKSLEVVNPTPYYITLAQINIGGHKLPDTMVAPRGSIRMPLPATTDNTISYRNINDYGAVTPVMHAVVR</sequence>
<evidence type="ECO:0000256" key="6">
    <source>
        <dbReference type="SAM" id="SignalP"/>
    </source>
</evidence>
<dbReference type="Pfam" id="PF02753">
    <property type="entry name" value="PapD_C"/>
    <property type="match status" value="1"/>
</dbReference>
<name>A0A4R0GFS5_9ENTR</name>
<dbReference type="AlphaFoldDB" id="A0A4R0GFS5"/>
<dbReference type="PRINTS" id="PR00969">
    <property type="entry name" value="CHAPERONPILI"/>
</dbReference>
<feature type="signal peptide" evidence="6">
    <location>
        <begin position="1"/>
        <end position="27"/>
    </location>
</feature>
<comment type="subcellular location">
    <subcellularLocation>
        <location evidence="1">Periplasm</location>
    </subcellularLocation>
</comment>
<dbReference type="OrthoDB" id="9131059at2"/>